<evidence type="ECO:0000256" key="2">
    <source>
        <dbReference type="ARBA" id="ARBA00022980"/>
    </source>
</evidence>
<dbReference type="SMART" id="SM01387">
    <property type="entry name" value="Ribosomal_S15"/>
    <property type="match status" value="1"/>
</dbReference>
<dbReference type="Proteomes" id="UP000240830">
    <property type="component" value="Unassembled WGS sequence"/>
</dbReference>
<dbReference type="GO" id="GO:0005737">
    <property type="term" value="C:cytoplasm"/>
    <property type="evidence" value="ECO:0007669"/>
    <property type="project" value="UniProtKB-ARBA"/>
</dbReference>
<reference evidence="5 6" key="1">
    <citation type="submission" date="2016-10" db="EMBL/GenBank/DDBJ databases">
        <title>The genome of Paramicrosporidium saccamoebae is the missing link in understanding Cryptomycota and Microsporidia evolution.</title>
        <authorList>
            <person name="Quandt C.A."/>
            <person name="Beaudet D."/>
            <person name="Corsaro D."/>
            <person name="Michel R."/>
            <person name="Corradi N."/>
            <person name="James T."/>
        </authorList>
    </citation>
    <scope>NUCLEOTIDE SEQUENCE [LARGE SCALE GENOMIC DNA]</scope>
    <source>
        <strain evidence="5 6">KSL3</strain>
    </source>
</reference>
<feature type="non-terminal residue" evidence="5">
    <location>
        <position position="205"/>
    </location>
</feature>
<evidence type="ECO:0000313" key="5">
    <source>
        <dbReference type="EMBL" id="PJF18941.1"/>
    </source>
</evidence>
<evidence type="ECO:0000313" key="6">
    <source>
        <dbReference type="Proteomes" id="UP000240830"/>
    </source>
</evidence>
<dbReference type="AlphaFoldDB" id="A0A2H9TMD8"/>
<dbReference type="PANTHER" id="PTHR23321">
    <property type="entry name" value="RIBOSOMAL PROTEIN S15, BACTERIAL AND ORGANELLAR"/>
    <property type="match status" value="1"/>
</dbReference>
<dbReference type="InterPro" id="IPR009068">
    <property type="entry name" value="uS15_NS1_RNA-bd_sf"/>
</dbReference>
<dbReference type="InterPro" id="IPR000589">
    <property type="entry name" value="Ribosomal_uS15"/>
</dbReference>
<evidence type="ECO:0000256" key="3">
    <source>
        <dbReference type="ARBA" id="ARBA00023274"/>
    </source>
</evidence>
<comment type="caution">
    <text evidence="5">The sequence shown here is derived from an EMBL/GenBank/DDBJ whole genome shotgun (WGS) entry which is preliminary data.</text>
</comment>
<dbReference type="EMBL" id="MTSL01000093">
    <property type="protein sequence ID" value="PJF18941.1"/>
    <property type="molecule type" value="Genomic_DNA"/>
</dbReference>
<keyword evidence="3 4" id="KW-0687">Ribonucleoprotein</keyword>
<dbReference type="InterPro" id="IPR005290">
    <property type="entry name" value="Ribosomal_uS15_bac-type"/>
</dbReference>
<dbReference type="GO" id="GO:0003735">
    <property type="term" value="F:structural constituent of ribosome"/>
    <property type="evidence" value="ECO:0007669"/>
    <property type="project" value="InterPro"/>
</dbReference>
<proteinExistence type="inferred from homology"/>
<dbReference type="Gene3D" id="1.10.287.10">
    <property type="entry name" value="S15/NS1, RNA-binding"/>
    <property type="match status" value="1"/>
</dbReference>
<dbReference type="OrthoDB" id="441444at2759"/>
<comment type="similarity">
    <text evidence="1 4">Belongs to the universal ribosomal protein uS15 family.</text>
</comment>
<dbReference type="PANTHER" id="PTHR23321:SF26">
    <property type="entry name" value="SMALL RIBOSOMAL SUBUNIT PROTEIN US15M"/>
    <property type="match status" value="1"/>
</dbReference>
<keyword evidence="2 4" id="KW-0689">Ribosomal protein</keyword>
<protein>
    <submittedName>
        <fullName evidence="5">Ribosomal protein subunit S28</fullName>
    </submittedName>
</protein>
<dbReference type="GO" id="GO:0005840">
    <property type="term" value="C:ribosome"/>
    <property type="evidence" value="ECO:0007669"/>
    <property type="project" value="UniProtKB-KW"/>
</dbReference>
<accession>A0A2H9TMD8</accession>
<dbReference type="GO" id="GO:1990904">
    <property type="term" value="C:ribonucleoprotein complex"/>
    <property type="evidence" value="ECO:0007669"/>
    <property type="project" value="UniProtKB-KW"/>
</dbReference>
<gene>
    <name evidence="5" type="ORF">PSACC_01244</name>
</gene>
<dbReference type="Pfam" id="PF00312">
    <property type="entry name" value="Ribosomal_S15"/>
    <property type="match status" value="1"/>
</dbReference>
<name>A0A2H9TMD8_9FUNG</name>
<dbReference type="CDD" id="cd00353">
    <property type="entry name" value="Ribosomal_S15p_S13e"/>
    <property type="match status" value="1"/>
</dbReference>
<dbReference type="STRING" id="1246581.A0A2H9TMD8"/>
<dbReference type="GO" id="GO:0006412">
    <property type="term" value="P:translation"/>
    <property type="evidence" value="ECO:0007669"/>
    <property type="project" value="InterPro"/>
</dbReference>
<evidence type="ECO:0000256" key="4">
    <source>
        <dbReference type="RuleBase" id="RU003919"/>
    </source>
</evidence>
<sequence length="205" mass="23856">METLQIPRHPVLLFPAFESVEHSHWLSMLLVRRFSWCRTFATASVPDQVALRKANRIVTETTAKSKLDKTARPFNTLLANYYPLKKIHGVSSVKREGLGFGLREQDLEATGANNQTMERLLSLEMNCQEELKKSKMQQAMEMFCRGVNDTGSPEVQAAVWSVRIAVLENHARQYKHDYVAERKIVYYKDQRRKILRYLKRVSLER</sequence>
<evidence type="ECO:0000256" key="1">
    <source>
        <dbReference type="ARBA" id="ARBA00008434"/>
    </source>
</evidence>
<dbReference type="SUPFAM" id="SSF47060">
    <property type="entry name" value="S15/NS1 RNA-binding domain"/>
    <property type="match status" value="1"/>
</dbReference>
<keyword evidence="6" id="KW-1185">Reference proteome</keyword>
<organism evidence="5 6">
    <name type="scientific">Paramicrosporidium saccamoebae</name>
    <dbReference type="NCBI Taxonomy" id="1246581"/>
    <lineage>
        <taxon>Eukaryota</taxon>
        <taxon>Fungi</taxon>
        <taxon>Fungi incertae sedis</taxon>
        <taxon>Cryptomycota</taxon>
        <taxon>Cryptomycota incertae sedis</taxon>
        <taxon>Paramicrosporidium</taxon>
    </lineage>
</organism>